<dbReference type="InterPro" id="IPR036890">
    <property type="entry name" value="HATPase_C_sf"/>
</dbReference>
<protein>
    <recommendedName>
        <fullName evidence="2">histidine kinase</fullName>
        <ecNumber evidence="2">2.7.13.3</ecNumber>
    </recommendedName>
</protein>
<dbReference type="InterPro" id="IPR001789">
    <property type="entry name" value="Sig_transdc_resp-reg_receiver"/>
</dbReference>
<evidence type="ECO:0000259" key="5">
    <source>
        <dbReference type="PROSITE" id="PS50109"/>
    </source>
</evidence>
<keyword evidence="7" id="KW-0418">Kinase</keyword>
<feature type="domain" description="Histidine kinase" evidence="5">
    <location>
        <begin position="248"/>
        <end position="421"/>
    </location>
</feature>
<dbReference type="InterPro" id="IPR004358">
    <property type="entry name" value="Sig_transdc_His_kin-like_C"/>
</dbReference>
<dbReference type="PROSITE" id="PS50110">
    <property type="entry name" value="RESPONSE_REGULATORY"/>
    <property type="match status" value="1"/>
</dbReference>
<dbReference type="EMBL" id="FWZT01000021">
    <property type="protein sequence ID" value="SMF62226.1"/>
    <property type="molecule type" value="Genomic_DNA"/>
</dbReference>
<dbReference type="AlphaFoldDB" id="A0A1Y6CLN9"/>
<evidence type="ECO:0000313" key="8">
    <source>
        <dbReference type="Proteomes" id="UP000192907"/>
    </source>
</evidence>
<dbReference type="PANTHER" id="PTHR43547">
    <property type="entry name" value="TWO-COMPONENT HISTIDINE KINASE"/>
    <property type="match status" value="1"/>
</dbReference>
<evidence type="ECO:0000256" key="1">
    <source>
        <dbReference type="ARBA" id="ARBA00000085"/>
    </source>
</evidence>
<dbReference type="Proteomes" id="UP000192907">
    <property type="component" value="Unassembled WGS sequence"/>
</dbReference>
<sequence length="423" mass="48354">MSEEPKEYRILVVDDNPSIYEDFRTILSPRSAFTQDLQDLSKNLFGEETDPQTDSRPNYPRYRLDYAAHEIEASQKVEQSIKENDPYALVFMDSRMAPGLDGVQATKKIWVTDPNIEVVLCTAYTDYTWQEIIDIIGLSDQFLILKKPFDISAVKQLASTLTHKWECKRDLDLYLDRLESQTHEVSEKARESISNHEKEFLKDPKRMALEDLPDLGQHSNFLSQIAELKALEFSRLENDSAKAHQTINRVNKLMKSLSSLHDLPLPPQKTEPITNIRDLMKSIVDDYQKSFEKEGISFELNQGQGQMSAFVDQQHMNFVIKNLINNSIHAVRRSPKKAISVSLCEDNDKIILRFQDTGGGIPADIREDIMKPYFSTKYPGNSSGLGLPLSKSIIEQYQGKLYLEQTTANGSLFTIELPTQNRP</sequence>
<dbReference type="Gene3D" id="3.30.565.10">
    <property type="entry name" value="Histidine kinase-like ATPase, C-terminal domain"/>
    <property type="match status" value="1"/>
</dbReference>
<dbReference type="STRING" id="1513793.SAMN06296036_12148"/>
<gene>
    <name evidence="7" type="ORF">SAMN06296036_12148</name>
</gene>
<dbReference type="SMART" id="SM00387">
    <property type="entry name" value="HATPase_c"/>
    <property type="match status" value="1"/>
</dbReference>
<evidence type="ECO:0000256" key="2">
    <source>
        <dbReference type="ARBA" id="ARBA00012438"/>
    </source>
</evidence>
<evidence type="ECO:0000259" key="6">
    <source>
        <dbReference type="PROSITE" id="PS50110"/>
    </source>
</evidence>
<evidence type="ECO:0000256" key="3">
    <source>
        <dbReference type="ARBA" id="ARBA00022553"/>
    </source>
</evidence>
<evidence type="ECO:0000313" key="7">
    <source>
        <dbReference type="EMBL" id="SMF62226.1"/>
    </source>
</evidence>
<reference evidence="8" key="1">
    <citation type="submission" date="2017-04" db="EMBL/GenBank/DDBJ databases">
        <authorList>
            <person name="Varghese N."/>
            <person name="Submissions S."/>
        </authorList>
    </citation>
    <scope>NUCLEOTIDE SEQUENCE [LARGE SCALE GENOMIC DNA]</scope>
    <source>
        <strain evidence="8">RKEM611</strain>
    </source>
</reference>
<proteinExistence type="predicted"/>
<feature type="modified residue" description="4-aspartylphosphate" evidence="4">
    <location>
        <position position="93"/>
    </location>
</feature>
<dbReference type="PROSITE" id="PS50109">
    <property type="entry name" value="HIS_KIN"/>
    <property type="match status" value="1"/>
</dbReference>
<dbReference type="GO" id="GO:0000155">
    <property type="term" value="F:phosphorelay sensor kinase activity"/>
    <property type="evidence" value="ECO:0007669"/>
    <property type="project" value="TreeGrafter"/>
</dbReference>
<dbReference type="OrthoDB" id="5512413at2"/>
<dbReference type="Pfam" id="PF02518">
    <property type="entry name" value="HATPase_c"/>
    <property type="match status" value="1"/>
</dbReference>
<dbReference type="PANTHER" id="PTHR43547:SF2">
    <property type="entry name" value="HYBRID SIGNAL TRANSDUCTION HISTIDINE KINASE C"/>
    <property type="match status" value="1"/>
</dbReference>
<dbReference type="InterPro" id="IPR003594">
    <property type="entry name" value="HATPase_dom"/>
</dbReference>
<dbReference type="PRINTS" id="PR00344">
    <property type="entry name" value="BCTRLSENSOR"/>
</dbReference>
<keyword evidence="7" id="KW-0808">Transferase</keyword>
<keyword evidence="3 4" id="KW-0597">Phosphoprotein</keyword>
<name>A0A1Y6CLN9_9BACT</name>
<dbReference type="RefSeq" id="WP_132323102.1">
    <property type="nucleotide sequence ID" value="NZ_FWZT01000021.1"/>
</dbReference>
<organism evidence="7 8">
    <name type="scientific">Pseudobacteriovorax antillogorgiicola</name>
    <dbReference type="NCBI Taxonomy" id="1513793"/>
    <lineage>
        <taxon>Bacteria</taxon>
        <taxon>Pseudomonadati</taxon>
        <taxon>Bdellovibrionota</taxon>
        <taxon>Oligoflexia</taxon>
        <taxon>Oligoflexales</taxon>
        <taxon>Pseudobacteriovoracaceae</taxon>
        <taxon>Pseudobacteriovorax</taxon>
    </lineage>
</organism>
<dbReference type="SUPFAM" id="SSF55874">
    <property type="entry name" value="ATPase domain of HSP90 chaperone/DNA topoisomerase II/histidine kinase"/>
    <property type="match status" value="1"/>
</dbReference>
<dbReference type="SUPFAM" id="SSF52172">
    <property type="entry name" value="CheY-like"/>
    <property type="match status" value="1"/>
</dbReference>
<dbReference type="EC" id="2.7.13.3" evidence="2"/>
<accession>A0A1Y6CLN9</accession>
<evidence type="ECO:0000256" key="4">
    <source>
        <dbReference type="PROSITE-ProRule" id="PRU00169"/>
    </source>
</evidence>
<feature type="domain" description="Response regulatory" evidence="6">
    <location>
        <begin position="9"/>
        <end position="162"/>
    </location>
</feature>
<dbReference type="InterPro" id="IPR011006">
    <property type="entry name" value="CheY-like_superfamily"/>
</dbReference>
<comment type="catalytic activity">
    <reaction evidence="1">
        <text>ATP + protein L-histidine = ADP + protein N-phospho-L-histidine.</text>
        <dbReference type="EC" id="2.7.13.3"/>
    </reaction>
</comment>
<dbReference type="Gene3D" id="3.40.50.2300">
    <property type="match status" value="1"/>
</dbReference>
<dbReference type="InterPro" id="IPR005467">
    <property type="entry name" value="His_kinase_dom"/>
</dbReference>
<keyword evidence="8" id="KW-1185">Reference proteome</keyword>